<dbReference type="Proteomes" id="UP001597343">
    <property type="component" value="Unassembled WGS sequence"/>
</dbReference>
<gene>
    <name evidence="7" type="ORF">ACFSOY_04825</name>
</gene>
<dbReference type="SUPFAM" id="SSF55048">
    <property type="entry name" value="Probable ACP-binding domain of malonyl-CoA ACP transacylase"/>
    <property type="match status" value="1"/>
</dbReference>
<dbReference type="Gene3D" id="3.30.70.3290">
    <property type="match status" value="1"/>
</dbReference>
<evidence type="ECO:0000256" key="2">
    <source>
        <dbReference type="ARBA" id="ARBA00022450"/>
    </source>
</evidence>
<dbReference type="InterPro" id="IPR001227">
    <property type="entry name" value="Ac_transferase_dom_sf"/>
</dbReference>
<evidence type="ECO:0000313" key="7">
    <source>
        <dbReference type="EMBL" id="MFD2169344.1"/>
    </source>
</evidence>
<dbReference type="PANTHER" id="PTHR43775">
    <property type="entry name" value="FATTY ACID SYNTHASE"/>
    <property type="match status" value="1"/>
</dbReference>
<keyword evidence="2" id="KW-0596">Phosphopantetheine</keyword>
<reference evidence="8" key="1">
    <citation type="journal article" date="2019" name="Int. J. Syst. Evol. Microbiol.">
        <title>The Global Catalogue of Microorganisms (GCM) 10K type strain sequencing project: providing services to taxonomists for standard genome sequencing and annotation.</title>
        <authorList>
            <consortium name="The Broad Institute Genomics Platform"/>
            <consortium name="The Broad Institute Genome Sequencing Center for Infectious Disease"/>
            <person name="Wu L."/>
            <person name="Ma J."/>
        </authorList>
    </citation>
    <scope>NUCLEOTIDE SEQUENCE [LARGE SCALE GENOMIC DNA]</scope>
    <source>
        <strain evidence="8">CGMCC 1.13574</strain>
    </source>
</reference>
<dbReference type="EMBL" id="JBHUIO010000002">
    <property type="protein sequence ID" value="MFD2169344.1"/>
    <property type="molecule type" value="Genomic_DNA"/>
</dbReference>
<protein>
    <submittedName>
        <fullName evidence="7">Acyltransferase domain-containing protein</fullName>
    </submittedName>
</protein>
<dbReference type="InterPro" id="IPR016035">
    <property type="entry name" value="Acyl_Trfase/lysoPLipase"/>
</dbReference>
<keyword evidence="3" id="KW-0597">Phosphoprotein</keyword>
<comment type="cofactor">
    <cofactor evidence="1">
        <name>pantetheine 4'-phosphate</name>
        <dbReference type="ChEBI" id="CHEBI:47942"/>
    </cofactor>
</comment>
<dbReference type="SUPFAM" id="SSF47336">
    <property type="entry name" value="ACP-like"/>
    <property type="match status" value="1"/>
</dbReference>
<dbReference type="InterPro" id="IPR050091">
    <property type="entry name" value="PKS_NRPS_Biosynth_Enz"/>
</dbReference>
<feature type="domain" description="Carrier" evidence="6">
    <location>
        <begin position="471"/>
        <end position="546"/>
    </location>
</feature>
<dbReference type="Gene3D" id="3.30.559.10">
    <property type="entry name" value="Chloramphenicol acetyltransferase-like domain"/>
    <property type="match status" value="1"/>
</dbReference>
<keyword evidence="8" id="KW-1185">Reference proteome</keyword>
<evidence type="ECO:0000259" key="6">
    <source>
        <dbReference type="PROSITE" id="PS50075"/>
    </source>
</evidence>
<dbReference type="Pfam" id="PF00550">
    <property type="entry name" value="PP-binding"/>
    <property type="match status" value="1"/>
</dbReference>
<feature type="compositionally biased region" description="Basic and acidic residues" evidence="5">
    <location>
        <begin position="450"/>
        <end position="461"/>
    </location>
</feature>
<evidence type="ECO:0000256" key="5">
    <source>
        <dbReference type="SAM" id="MobiDB-lite"/>
    </source>
</evidence>
<dbReference type="PANTHER" id="PTHR43775:SF51">
    <property type="entry name" value="INACTIVE PHENOLPHTHIOCEROL SYNTHESIS POLYKETIDE SYNTHASE TYPE I PKS1-RELATED"/>
    <property type="match status" value="1"/>
</dbReference>
<dbReference type="Pfam" id="PF00698">
    <property type="entry name" value="Acyl_transf_1"/>
    <property type="match status" value="1"/>
</dbReference>
<dbReference type="InterPro" id="IPR020806">
    <property type="entry name" value="PKS_PP-bd"/>
</dbReference>
<dbReference type="InterPro" id="IPR014043">
    <property type="entry name" value="Acyl_transferase_dom"/>
</dbReference>
<dbReference type="Gene3D" id="3.30.559.30">
    <property type="entry name" value="Nonribosomal peptide synthetase, condensation domain"/>
    <property type="match status" value="1"/>
</dbReference>
<name>A0ABW4ZV10_9BACL</name>
<dbReference type="InterPro" id="IPR016036">
    <property type="entry name" value="Malonyl_transacylase_ACP-bd"/>
</dbReference>
<dbReference type="SMART" id="SM00823">
    <property type="entry name" value="PKS_PP"/>
    <property type="match status" value="1"/>
</dbReference>
<dbReference type="Pfam" id="PF22621">
    <property type="entry name" value="CurL-like_PKS_C"/>
    <property type="match status" value="1"/>
</dbReference>
<dbReference type="SMART" id="SM00827">
    <property type="entry name" value="PKS_AT"/>
    <property type="match status" value="1"/>
</dbReference>
<keyword evidence="4" id="KW-0808">Transferase</keyword>
<dbReference type="RefSeq" id="WP_386044388.1">
    <property type="nucleotide sequence ID" value="NZ_JBHUIO010000002.1"/>
</dbReference>
<dbReference type="Gene3D" id="1.10.1200.10">
    <property type="entry name" value="ACP-like"/>
    <property type="match status" value="1"/>
</dbReference>
<dbReference type="Pfam" id="PF00668">
    <property type="entry name" value="Condensation"/>
    <property type="match status" value="1"/>
</dbReference>
<dbReference type="InterPro" id="IPR009081">
    <property type="entry name" value="PP-bd_ACP"/>
</dbReference>
<dbReference type="SUPFAM" id="SSF52151">
    <property type="entry name" value="FabD/lysophospholipase-like"/>
    <property type="match status" value="1"/>
</dbReference>
<organism evidence="7 8">
    <name type="scientific">Tumebacillus lipolyticus</name>
    <dbReference type="NCBI Taxonomy" id="1280370"/>
    <lineage>
        <taxon>Bacteria</taxon>
        <taxon>Bacillati</taxon>
        <taxon>Bacillota</taxon>
        <taxon>Bacilli</taxon>
        <taxon>Bacillales</taxon>
        <taxon>Alicyclobacillaceae</taxon>
        <taxon>Tumebacillus</taxon>
    </lineage>
</organism>
<dbReference type="InterPro" id="IPR001242">
    <property type="entry name" value="Condensation_dom"/>
</dbReference>
<dbReference type="InterPro" id="IPR023213">
    <property type="entry name" value="CAT-like_dom_sf"/>
</dbReference>
<evidence type="ECO:0000256" key="4">
    <source>
        <dbReference type="ARBA" id="ARBA00022679"/>
    </source>
</evidence>
<dbReference type="InterPro" id="IPR036736">
    <property type="entry name" value="ACP-like_sf"/>
</dbReference>
<comment type="caution">
    <text evidence="7">The sequence shown here is derived from an EMBL/GenBank/DDBJ whole genome shotgun (WGS) entry which is preliminary data.</text>
</comment>
<keyword evidence="7" id="KW-0012">Acyltransferase</keyword>
<dbReference type="Gene3D" id="3.40.366.10">
    <property type="entry name" value="Malonyl-Coenzyme A Acyl Carrier Protein, domain 2"/>
    <property type="match status" value="1"/>
</dbReference>
<accession>A0ABW4ZV10</accession>
<evidence type="ECO:0000256" key="1">
    <source>
        <dbReference type="ARBA" id="ARBA00001957"/>
    </source>
</evidence>
<dbReference type="SUPFAM" id="SSF52777">
    <property type="entry name" value="CoA-dependent acyltransferases"/>
    <property type="match status" value="2"/>
</dbReference>
<sequence>MNTIGRERTHHLFTLSGHSRQAARNAVEKLLHHLDYEPDQQLGDLAHTLHVGRVAFDHRVTLVAQDREELKALCQQQLAEQLSGRTREQERKIVFLFSGQGSQYTGMGQTLYQTSSVFKTACEECFAIANPLFPRTMQEYMFDPAYRAELDQFHVTSVALFIVEYALAQLWMSWGVRPDYVFGHSLGEYVAACIAGGLTLRDALRLVAKRGQLIYEGIKDTAMLSISSTREQVEQYVALYPNDVAIATINSPQQFVIGGRREQIDLLAARLEQDDVMHRRVKMSTATHTMLSEPIVEPFRQFVEREIELHPLQIPLVSNLDGEMVQGRALQADYWCRHLAETVQFAASAEALFADGANVFIEMGPHPVLTALIGTMATDDSLIAVPSLNRKEPQWKTIQDSLGRIWCDGANIDWQAVDKEYSYRRVHGPTYGFDLKSCWIEQQAEYSKQRRGAEADVREPMSTDSTTDEAMVTRSPEEWVRIIWREVLGVREIAGDDNFLTLGGESLNMIQVQSRLNKAFQLRLQLSDLYRHAQFDDLVRFIEQKATEAGRELPVKKERAVEGEVQLSHIQRWVFDSVLDPEFYFLPISLEATHIRGDVVQRALDALHERHDMLRATYHREGKQIRQVILPMQDVQIELLRYDLSSFADGEAQDAEYLRLELELAKSITFDQGLMNRAALFDLGADRYRLLWVVSHLYSDRVSGAILIEDFIEAYESLDRGEQATSADSSSSYQEWVDACQAYIDSEQSAELDRFWEPVLEEIESASRRLVDPQQELSTQADMRVREFRLDGPSTAKLRSTVPADLDVQLKDVLTGIVARVLSIWSDEELISFAINGHGRDELGGEAMLDLSRTVGYFVNTHPFALSVAAGESIEQTIRKAGDRLQAMPHGGATFNMLRYLSENGSLGERMSRYREPQILFNHQGEIHAAGSSDARWSAGFHGNVEQPMERPTPYSLILVSSIQQGEWVVQANYSARQFDKVALDRLERLFATEVESLLALTVSQ</sequence>
<evidence type="ECO:0000256" key="3">
    <source>
        <dbReference type="ARBA" id="ARBA00022553"/>
    </source>
</evidence>
<dbReference type="PROSITE" id="PS50075">
    <property type="entry name" value="CARRIER"/>
    <property type="match status" value="1"/>
</dbReference>
<dbReference type="GO" id="GO:0016746">
    <property type="term" value="F:acyltransferase activity"/>
    <property type="evidence" value="ECO:0007669"/>
    <property type="project" value="UniProtKB-KW"/>
</dbReference>
<proteinExistence type="predicted"/>
<feature type="region of interest" description="Disordered" evidence="5">
    <location>
        <begin position="450"/>
        <end position="470"/>
    </location>
</feature>
<evidence type="ECO:0000313" key="8">
    <source>
        <dbReference type="Proteomes" id="UP001597343"/>
    </source>
</evidence>